<dbReference type="SUPFAM" id="SSF55729">
    <property type="entry name" value="Acyl-CoA N-acyltransferases (Nat)"/>
    <property type="match status" value="1"/>
</dbReference>
<gene>
    <name evidence="4" type="ORF">GCM10022242_37630</name>
</gene>
<dbReference type="RefSeq" id="WP_344778393.1">
    <property type="nucleotide sequence ID" value="NZ_BAABAH010000018.1"/>
</dbReference>
<comment type="caution">
    <text evidence="4">The sequence shown here is derived from an EMBL/GenBank/DDBJ whole genome shotgun (WGS) entry which is preliminary data.</text>
</comment>
<dbReference type="Gene3D" id="3.40.630.30">
    <property type="match status" value="1"/>
</dbReference>
<organism evidence="4 5">
    <name type="scientific">Nocardioides panacisoli</name>
    <dbReference type="NCBI Taxonomy" id="627624"/>
    <lineage>
        <taxon>Bacteria</taxon>
        <taxon>Bacillati</taxon>
        <taxon>Actinomycetota</taxon>
        <taxon>Actinomycetes</taxon>
        <taxon>Propionibacteriales</taxon>
        <taxon>Nocardioidaceae</taxon>
        <taxon>Nocardioides</taxon>
    </lineage>
</organism>
<protein>
    <submittedName>
        <fullName evidence="4">GNAT family N-acetyltransferase</fullName>
    </submittedName>
</protein>
<accession>A0ABP7J2D7</accession>
<reference evidence="5" key="1">
    <citation type="journal article" date="2019" name="Int. J. Syst. Evol. Microbiol.">
        <title>The Global Catalogue of Microorganisms (GCM) 10K type strain sequencing project: providing services to taxonomists for standard genome sequencing and annotation.</title>
        <authorList>
            <consortium name="The Broad Institute Genomics Platform"/>
            <consortium name="The Broad Institute Genome Sequencing Center for Infectious Disease"/>
            <person name="Wu L."/>
            <person name="Ma J."/>
        </authorList>
    </citation>
    <scope>NUCLEOTIDE SEQUENCE [LARGE SCALE GENOMIC DNA]</scope>
    <source>
        <strain evidence="5">JCM 16953</strain>
    </source>
</reference>
<dbReference type="Pfam" id="PF00583">
    <property type="entry name" value="Acetyltransf_1"/>
    <property type="match status" value="1"/>
</dbReference>
<proteinExistence type="predicted"/>
<dbReference type="InterPro" id="IPR000182">
    <property type="entry name" value="GNAT_dom"/>
</dbReference>
<evidence type="ECO:0000259" key="3">
    <source>
        <dbReference type="PROSITE" id="PS51186"/>
    </source>
</evidence>
<evidence type="ECO:0000256" key="2">
    <source>
        <dbReference type="ARBA" id="ARBA00023315"/>
    </source>
</evidence>
<feature type="domain" description="N-acetyltransferase" evidence="3">
    <location>
        <begin position="5"/>
        <end position="154"/>
    </location>
</feature>
<dbReference type="EMBL" id="BAABAH010000018">
    <property type="protein sequence ID" value="GAA3833051.1"/>
    <property type="molecule type" value="Genomic_DNA"/>
</dbReference>
<dbReference type="PANTHER" id="PTHR43877">
    <property type="entry name" value="AMINOALKYLPHOSPHONATE N-ACETYLTRANSFERASE-RELATED-RELATED"/>
    <property type="match status" value="1"/>
</dbReference>
<dbReference type="Proteomes" id="UP001501821">
    <property type="component" value="Unassembled WGS sequence"/>
</dbReference>
<keyword evidence="2" id="KW-0012">Acyltransferase</keyword>
<sequence>MSDRTRVVRATVAEAPVAAELLDAFNREFATPTPGPDAIAARLAELLVGDSVAAFLAGDPAVGIALVTLRPNVWYTGPVGLLDELYVAPAHRGRGLGTKLLAAAEAWVSANDGTVLEINVDGEDIDARRFYERHGYTDREPGAPVSSLFYFKEW</sequence>
<dbReference type="CDD" id="cd04301">
    <property type="entry name" value="NAT_SF"/>
    <property type="match status" value="1"/>
</dbReference>
<dbReference type="PROSITE" id="PS51186">
    <property type="entry name" value="GNAT"/>
    <property type="match status" value="1"/>
</dbReference>
<keyword evidence="5" id="KW-1185">Reference proteome</keyword>
<keyword evidence="1" id="KW-0808">Transferase</keyword>
<evidence type="ECO:0000256" key="1">
    <source>
        <dbReference type="ARBA" id="ARBA00022679"/>
    </source>
</evidence>
<dbReference type="InterPro" id="IPR050832">
    <property type="entry name" value="Bact_Acetyltransf"/>
</dbReference>
<name>A0ABP7J2D7_9ACTN</name>
<evidence type="ECO:0000313" key="5">
    <source>
        <dbReference type="Proteomes" id="UP001501821"/>
    </source>
</evidence>
<evidence type="ECO:0000313" key="4">
    <source>
        <dbReference type="EMBL" id="GAA3833051.1"/>
    </source>
</evidence>
<dbReference type="InterPro" id="IPR016181">
    <property type="entry name" value="Acyl_CoA_acyltransferase"/>
</dbReference>